<accession>A0A4C1UUS6</accession>
<organism evidence="1 2">
    <name type="scientific">Eumeta variegata</name>
    <name type="common">Bagworm moth</name>
    <name type="synonym">Eumeta japonica</name>
    <dbReference type="NCBI Taxonomy" id="151549"/>
    <lineage>
        <taxon>Eukaryota</taxon>
        <taxon>Metazoa</taxon>
        <taxon>Ecdysozoa</taxon>
        <taxon>Arthropoda</taxon>
        <taxon>Hexapoda</taxon>
        <taxon>Insecta</taxon>
        <taxon>Pterygota</taxon>
        <taxon>Neoptera</taxon>
        <taxon>Endopterygota</taxon>
        <taxon>Lepidoptera</taxon>
        <taxon>Glossata</taxon>
        <taxon>Ditrysia</taxon>
        <taxon>Tineoidea</taxon>
        <taxon>Psychidae</taxon>
        <taxon>Oiketicinae</taxon>
        <taxon>Eumeta</taxon>
    </lineage>
</organism>
<evidence type="ECO:0000313" key="2">
    <source>
        <dbReference type="Proteomes" id="UP000299102"/>
    </source>
</evidence>
<dbReference type="OrthoDB" id="7790673at2759"/>
<name>A0A4C1UUS6_EUMVA</name>
<protein>
    <submittedName>
        <fullName evidence="1">Uncharacterized protein</fullName>
    </submittedName>
</protein>
<evidence type="ECO:0000313" key="1">
    <source>
        <dbReference type="EMBL" id="GBP30253.1"/>
    </source>
</evidence>
<comment type="caution">
    <text evidence="1">The sequence shown here is derived from an EMBL/GenBank/DDBJ whole genome shotgun (WGS) entry which is preliminary data.</text>
</comment>
<dbReference type="AlphaFoldDB" id="A0A4C1UUS6"/>
<gene>
    <name evidence="1" type="ORF">EVAR_94563_1</name>
</gene>
<sequence>MNLRALQKPSIRVGTAHHLPWPLQPYSHIGRIVEAPRDTDDLVLQSLPASYKLFFILLLPSDKDRSHLPLSEGRKLEGRCGRGPRRLGPGWQTPLRLHDQSDTEAASLWKTKLVQLSLTTAEPVNDKVMVKNEILDIVDTTSFLDFTLDAKLRWSSHITRLVF</sequence>
<dbReference type="Proteomes" id="UP000299102">
    <property type="component" value="Unassembled WGS sequence"/>
</dbReference>
<keyword evidence="2" id="KW-1185">Reference proteome</keyword>
<dbReference type="EMBL" id="BGZK01000230">
    <property type="protein sequence ID" value="GBP30253.1"/>
    <property type="molecule type" value="Genomic_DNA"/>
</dbReference>
<proteinExistence type="predicted"/>
<reference evidence="1 2" key="1">
    <citation type="journal article" date="2019" name="Commun. Biol.">
        <title>The bagworm genome reveals a unique fibroin gene that provides high tensile strength.</title>
        <authorList>
            <person name="Kono N."/>
            <person name="Nakamura H."/>
            <person name="Ohtoshi R."/>
            <person name="Tomita M."/>
            <person name="Numata K."/>
            <person name="Arakawa K."/>
        </authorList>
    </citation>
    <scope>NUCLEOTIDE SEQUENCE [LARGE SCALE GENOMIC DNA]</scope>
</reference>